<reference evidence="2" key="1">
    <citation type="submission" date="2016-04" db="UniProtKB">
        <authorList>
            <consortium name="WormBaseParasite"/>
        </authorList>
    </citation>
    <scope>IDENTIFICATION</scope>
</reference>
<sequence>MKLDVNEYKSLRISLNIAFAADNVNIEENLDLKSGTQPKYWRAILGDICQLPSFPRATGDPVRYVECVRQNSDVTDRKDLGIWLLRECLPGYEFVASARRCKTIRSVKRQQELCDGPNATNYQFCPQNNNSNEHFIVHEIRQAPKQCACPNGEKNCVCPTPEILEPKLIRTKVVRRRNAPMATISVCSVCPSKSSSCYCPVSARNFTNHLFSDYTIISIDSPLQSSSQQVVEGPQSPQWDNMQMPGPIPVRPFSPSPELQRPSYVSEQPVQVVQQAQTQAQTTVQSQTQAPVQPYQGNCQTTTTQQQYCPQNDNEQYIVQPQPCPLVQGQSTMNAQYQGICSWMVDPLAVDQQSRSHYLQCQPAPNNLFCGRWQRMPCAPATVFDVNAQVCVWDSASQSMPGSIPTATQVPMQYQPSVTTAIPISVSTAQPSTCACTGGVQIGSCNSNYQCPGQSVCQVGGQAGKQV</sequence>
<dbReference type="AlphaFoldDB" id="A0A158R5K8"/>
<protein>
    <submittedName>
        <fullName evidence="2">Chitin-binding type-2 domain-containing protein</fullName>
    </submittedName>
</protein>
<evidence type="ECO:0000313" key="1">
    <source>
        <dbReference type="Proteomes" id="UP000046393"/>
    </source>
</evidence>
<dbReference type="Proteomes" id="UP000046393">
    <property type="component" value="Unplaced"/>
</dbReference>
<proteinExistence type="predicted"/>
<dbReference type="GO" id="GO:0008061">
    <property type="term" value="F:chitin binding"/>
    <property type="evidence" value="ECO:0007669"/>
    <property type="project" value="InterPro"/>
</dbReference>
<dbReference type="InterPro" id="IPR036508">
    <property type="entry name" value="Chitin-bd_dom_sf"/>
</dbReference>
<keyword evidence="1" id="KW-1185">Reference proteome</keyword>
<dbReference type="SUPFAM" id="SSF57625">
    <property type="entry name" value="Invertebrate chitin-binding proteins"/>
    <property type="match status" value="1"/>
</dbReference>
<dbReference type="WBParaSite" id="SMUV_0000720801-mRNA-1">
    <property type="protein sequence ID" value="SMUV_0000720801-mRNA-1"/>
    <property type="gene ID" value="SMUV_0000720801"/>
</dbReference>
<dbReference type="STRING" id="451379.A0A158R5K8"/>
<evidence type="ECO:0000313" key="2">
    <source>
        <dbReference type="WBParaSite" id="SMUV_0000720801-mRNA-1"/>
    </source>
</evidence>
<organism evidence="1 2">
    <name type="scientific">Syphacia muris</name>
    <dbReference type="NCBI Taxonomy" id="451379"/>
    <lineage>
        <taxon>Eukaryota</taxon>
        <taxon>Metazoa</taxon>
        <taxon>Ecdysozoa</taxon>
        <taxon>Nematoda</taxon>
        <taxon>Chromadorea</taxon>
        <taxon>Rhabditida</taxon>
        <taxon>Spirurina</taxon>
        <taxon>Oxyuridomorpha</taxon>
        <taxon>Oxyuroidea</taxon>
        <taxon>Oxyuridae</taxon>
        <taxon>Syphacia</taxon>
    </lineage>
</organism>
<accession>A0A158R5K8</accession>
<name>A0A158R5K8_9BILA</name>